<keyword evidence="10" id="KW-1185">Reference proteome</keyword>
<dbReference type="PANTHER" id="PTHR43806:SF11">
    <property type="entry name" value="CEREVISIN-RELATED"/>
    <property type="match status" value="1"/>
</dbReference>
<evidence type="ECO:0000256" key="5">
    <source>
        <dbReference type="PIRSR" id="PIRSR615500-1"/>
    </source>
</evidence>
<dbReference type="AlphaFoldDB" id="A0A1B2HP05"/>
<feature type="signal peptide" evidence="7">
    <location>
        <begin position="1"/>
        <end position="18"/>
    </location>
</feature>
<protein>
    <recommendedName>
        <fullName evidence="8">Peptidase S8/S53 domain-containing protein</fullName>
    </recommendedName>
</protein>
<feature type="chain" id="PRO_5008538340" description="Peptidase S8/S53 domain-containing protein" evidence="7">
    <location>
        <begin position="19"/>
        <end position="1116"/>
    </location>
</feature>
<proteinExistence type="inferred from homology"/>
<evidence type="ECO:0000256" key="1">
    <source>
        <dbReference type="ARBA" id="ARBA00011073"/>
    </source>
</evidence>
<evidence type="ECO:0000259" key="8">
    <source>
        <dbReference type="Pfam" id="PF00082"/>
    </source>
</evidence>
<dbReference type="Gene3D" id="3.40.50.200">
    <property type="entry name" value="Peptidase S8/S53 domain"/>
    <property type="match status" value="1"/>
</dbReference>
<dbReference type="PROSITE" id="PS51892">
    <property type="entry name" value="SUBTILASE"/>
    <property type="match status" value="1"/>
</dbReference>
<evidence type="ECO:0000313" key="10">
    <source>
        <dbReference type="Proteomes" id="UP000093053"/>
    </source>
</evidence>
<keyword evidence="3 6" id="KW-0378">Hydrolase</keyword>
<dbReference type="InterPro" id="IPR015500">
    <property type="entry name" value="Peptidase_S8_subtilisin-rel"/>
</dbReference>
<dbReference type="InterPro" id="IPR000209">
    <property type="entry name" value="Peptidase_S8/S53_dom"/>
</dbReference>
<dbReference type="Proteomes" id="UP000093053">
    <property type="component" value="Chromosome"/>
</dbReference>
<feature type="active site" description="Charge relay system" evidence="5 6">
    <location>
        <position position="176"/>
    </location>
</feature>
<dbReference type="GO" id="GO:0004252">
    <property type="term" value="F:serine-type endopeptidase activity"/>
    <property type="evidence" value="ECO:0007669"/>
    <property type="project" value="UniProtKB-UniRule"/>
</dbReference>
<dbReference type="PRINTS" id="PR00723">
    <property type="entry name" value="SUBTILISIN"/>
</dbReference>
<dbReference type="GO" id="GO:0006508">
    <property type="term" value="P:proteolysis"/>
    <property type="evidence" value="ECO:0007669"/>
    <property type="project" value="UniProtKB-KW"/>
</dbReference>
<dbReference type="STRING" id="1586287.BBK82_28630"/>
<dbReference type="KEGG" id="led:BBK82_28630"/>
<gene>
    <name evidence="9" type="ORF">BBK82_28630</name>
</gene>
<evidence type="ECO:0000256" key="7">
    <source>
        <dbReference type="SAM" id="SignalP"/>
    </source>
</evidence>
<comment type="similarity">
    <text evidence="1 6">Belongs to the peptidase S8 family.</text>
</comment>
<feature type="active site" description="Charge relay system" evidence="5 6">
    <location>
        <position position="378"/>
    </location>
</feature>
<dbReference type="InterPro" id="IPR050131">
    <property type="entry name" value="Peptidase_S8_subtilisin-like"/>
</dbReference>
<accession>A0A1B2HP05</accession>
<keyword evidence="7" id="KW-0732">Signal</keyword>
<dbReference type="Pfam" id="PF00082">
    <property type="entry name" value="Peptidase_S8"/>
    <property type="match status" value="1"/>
</dbReference>
<dbReference type="InterPro" id="IPR036852">
    <property type="entry name" value="Peptidase_S8/S53_dom_sf"/>
</dbReference>
<evidence type="ECO:0000256" key="6">
    <source>
        <dbReference type="PROSITE-ProRule" id="PRU01240"/>
    </source>
</evidence>
<dbReference type="PROSITE" id="PS00138">
    <property type="entry name" value="SUBTILASE_SER"/>
    <property type="match status" value="1"/>
</dbReference>
<feature type="active site" description="Charge relay system" evidence="5 6">
    <location>
        <position position="207"/>
    </location>
</feature>
<evidence type="ECO:0000256" key="4">
    <source>
        <dbReference type="ARBA" id="ARBA00022825"/>
    </source>
</evidence>
<dbReference type="PANTHER" id="PTHR43806">
    <property type="entry name" value="PEPTIDASE S8"/>
    <property type="match status" value="1"/>
</dbReference>
<organism evidence="9 10">
    <name type="scientific">Lentzea guizhouensis</name>
    <dbReference type="NCBI Taxonomy" id="1586287"/>
    <lineage>
        <taxon>Bacteria</taxon>
        <taxon>Bacillati</taxon>
        <taxon>Actinomycetota</taxon>
        <taxon>Actinomycetes</taxon>
        <taxon>Pseudonocardiales</taxon>
        <taxon>Pseudonocardiaceae</taxon>
        <taxon>Lentzea</taxon>
    </lineage>
</organism>
<evidence type="ECO:0000256" key="2">
    <source>
        <dbReference type="ARBA" id="ARBA00022670"/>
    </source>
</evidence>
<feature type="domain" description="Peptidase S8/S53" evidence="8">
    <location>
        <begin position="167"/>
        <end position="417"/>
    </location>
</feature>
<dbReference type="SUPFAM" id="SSF52743">
    <property type="entry name" value="Subtilisin-like"/>
    <property type="match status" value="1"/>
</dbReference>
<name>A0A1B2HP05_9PSEU</name>
<keyword evidence="2 6" id="KW-0645">Protease</keyword>
<keyword evidence="4 6" id="KW-0720">Serine protease</keyword>
<dbReference type="InterPro" id="IPR023828">
    <property type="entry name" value="Peptidase_S8_Ser-AS"/>
</dbReference>
<evidence type="ECO:0000256" key="3">
    <source>
        <dbReference type="ARBA" id="ARBA00022801"/>
    </source>
</evidence>
<sequence>MVAALVAGLLSPATTAVAEQAKAQGPTRTITLVTGDRVVVDPAGALVRVDGRPGMSFAKYVQDDHQYVVPADAVEAVAQDRVDKRLFDITALVEFGYTDDRVDQIPLLDNGLRAASVAKQDAGERWKQRVRARGAGKLWLNGKSKIMLDQSVPMVGAPGAWQAGFDGSGITVAVLDTGYDQHHPELAGAVSVSKDFTPAGIQDNIGHGTHVAATVAGRSARYSGVARGASLAIGRVCEAEWCLDSAMIAGMEWAAREVKAEVVNLSVGGNASDGTDPLSLKVNELTAETGTLFVVAAGNYGERRKVSAPASADAALAVANLTKAGDLNRSSSRGPRLDDFAVKPDIAAPGTDIVAARAAGTLPDFAVDDLHARLSGTSMASPHVAGAAAVLLQRNPSWGAAEVKAALMSTVKPLADTPSNVGAGLLDVERAVKQSVRADVGSLSFGLLEFPHVRTFTRTITYRNDGAEPVSLALQHDLGASFAVPATVAVPAGGTAAVDVVLDPRKGLGTFFGHVKAVGGGVSLTTAVGAYVQEERHTLTLKLTGRDGKPAANEFVALVNLSTDEASVLTVDENGVGSVRLPVADYAVLGRIEERTPNHAWFTPVSATEVAGRASLAADVSVHVDARQATPFSVSLPDAAEVWYRQAELRVPYKPGKVNGIASIMDGRVPLFGATFGPPLPQLTYDSALKGGRPLVSVGAFPVNYFESSAFLPAGEHRLDVVERGGDVRGKLVLVRSGTDDLWTVAEAMKAAGAVAVLWVGEVPFPGPETAIPVITVAEYHVVVPPTRLTVRALAGSPVSYTLLLQDKGALPTGERRIAKSELAEVKARYSGSGGWVRQRNYPVVDGAFPAGIGALDEPLTAPVERTEYYSAGTWHHEGFDGSVSSWADLKPSTYLAGRKYERSNLKAVASPRLGRAAAVSWSQGGGVLREGDAITTRISPFGGSTWVENWTYSGYGSVELRRDDEVVGYADARQGWLHAPDRTGKYKLTLDASRDTSPLSTSVHTVWEFAAASDGALPLLEVDYVLPVDLRNSWKAGVPMPVKFTASRQAGSPAATVREVRAFASFDDGASWVPVKSIVPPGGKAGDYVSLRVVAVDADGGSVDQTVLRAYRLKA</sequence>
<dbReference type="EMBL" id="CP016793">
    <property type="protein sequence ID" value="ANZ39425.1"/>
    <property type="molecule type" value="Genomic_DNA"/>
</dbReference>
<reference evidence="9 10" key="1">
    <citation type="submission" date="2016-07" db="EMBL/GenBank/DDBJ databases">
        <title>Complete genome sequence of the Lentzea guizhouensis DHS C013.</title>
        <authorList>
            <person name="Cao C."/>
        </authorList>
    </citation>
    <scope>NUCLEOTIDE SEQUENCE [LARGE SCALE GENOMIC DNA]</scope>
    <source>
        <strain evidence="9 10">DHS C013</strain>
    </source>
</reference>
<evidence type="ECO:0000313" key="9">
    <source>
        <dbReference type="EMBL" id="ANZ39425.1"/>
    </source>
</evidence>